<dbReference type="AlphaFoldDB" id="A0A7G9W985"/>
<keyword evidence="1 6" id="KW-0963">Cytoplasm</keyword>
<comment type="pathway">
    <text evidence="6">Purine metabolism; IMP biosynthesis via de novo pathway; 5-amino-1-(5-phospho-D-ribosyl)imidazole from N(2)-formyl-N(1)-(5-phospho-D-ribosyl)glycinamide: step 1/2.</text>
</comment>
<dbReference type="InterPro" id="IPR036604">
    <property type="entry name" value="PurS-like_sf"/>
</dbReference>
<keyword evidence="5 6" id="KW-0067">ATP-binding</keyword>
<dbReference type="GO" id="GO:0004642">
    <property type="term" value="F:phosphoribosylformylglycinamidine synthase activity"/>
    <property type="evidence" value="ECO:0007669"/>
    <property type="project" value="UniProtKB-UniRule"/>
</dbReference>
<dbReference type="HAMAP" id="MF_01926">
    <property type="entry name" value="PurS"/>
    <property type="match status" value="1"/>
</dbReference>
<evidence type="ECO:0000256" key="1">
    <source>
        <dbReference type="ARBA" id="ARBA00022490"/>
    </source>
</evidence>
<dbReference type="Pfam" id="PF02700">
    <property type="entry name" value="PurS"/>
    <property type="match status" value="1"/>
</dbReference>
<dbReference type="Proteomes" id="UP000516160">
    <property type="component" value="Chromosome"/>
</dbReference>
<evidence type="ECO:0000256" key="5">
    <source>
        <dbReference type="ARBA" id="ARBA00022840"/>
    </source>
</evidence>
<sequence length="86" mass="9514">MKFNVEVTVEFKKGILDPQSQAIAGAIVSLGYESVKEISMSKRFNLVIVGDSQGEVEKTVEELCKKLLANTVIENYQYAVENSEGK</sequence>
<evidence type="ECO:0000256" key="2">
    <source>
        <dbReference type="ARBA" id="ARBA00022598"/>
    </source>
</evidence>
<dbReference type="RefSeq" id="WP_213165611.1">
    <property type="nucleotide sequence ID" value="NZ_CP058559.1"/>
</dbReference>
<dbReference type="PANTHER" id="PTHR34696:SF1">
    <property type="entry name" value="PHOSPHORIBOSYLFORMYLGLYCINAMIDINE SYNTHASE SUBUNIT PURS"/>
    <property type="match status" value="1"/>
</dbReference>
<dbReference type="UniPathway" id="UPA00074">
    <property type="reaction ID" value="UER00128"/>
</dbReference>
<dbReference type="NCBIfam" id="NF004630">
    <property type="entry name" value="PRK05974.1"/>
    <property type="match status" value="1"/>
</dbReference>
<reference evidence="7 8" key="1">
    <citation type="submission" date="2020-07" db="EMBL/GenBank/DDBJ databases">
        <title>Alkalicella. sp. LB2 genome.</title>
        <authorList>
            <person name="Postec A."/>
            <person name="Quemeneur M."/>
        </authorList>
    </citation>
    <scope>NUCLEOTIDE SEQUENCE [LARGE SCALE GENOMIC DNA]</scope>
    <source>
        <strain evidence="7 8">LB2</strain>
    </source>
</reference>
<dbReference type="PANTHER" id="PTHR34696">
    <property type="entry name" value="PHOSPHORIBOSYLFORMYLGLYCINAMIDINE SYNTHASE SUBUNIT PURS"/>
    <property type="match status" value="1"/>
</dbReference>
<comment type="function">
    <text evidence="6">Part of the phosphoribosylformylglycinamidine synthase complex involved in the purines biosynthetic pathway. Catalyzes the ATP-dependent conversion of formylglycinamide ribonucleotide (FGAR) and glutamine to yield formylglycinamidine ribonucleotide (FGAM) and glutamate. The FGAM synthase complex is composed of three subunits. PurQ produces an ammonia molecule by converting glutamine to glutamate. PurL transfers the ammonia molecule to FGAR to form FGAM in an ATP-dependent manner. PurS interacts with PurQ and PurL and is thought to assist in the transfer of the ammonia molecule from PurQ to PurL.</text>
</comment>
<evidence type="ECO:0000256" key="6">
    <source>
        <dbReference type="HAMAP-Rule" id="MF_01926"/>
    </source>
</evidence>
<organism evidence="7 8">
    <name type="scientific">Alkalicella caledoniensis</name>
    <dbReference type="NCBI Taxonomy" id="2731377"/>
    <lineage>
        <taxon>Bacteria</taxon>
        <taxon>Bacillati</taxon>
        <taxon>Bacillota</taxon>
        <taxon>Clostridia</taxon>
        <taxon>Eubacteriales</taxon>
        <taxon>Proteinivoracaceae</taxon>
        <taxon>Alkalicella</taxon>
    </lineage>
</organism>
<accession>A0A7G9W985</accession>
<comment type="catalytic activity">
    <reaction evidence="6">
        <text>N(2)-formyl-N(1)-(5-phospho-beta-D-ribosyl)glycinamide + L-glutamine + ATP + H2O = 2-formamido-N(1)-(5-O-phospho-beta-D-ribosyl)acetamidine + L-glutamate + ADP + phosphate + H(+)</text>
        <dbReference type="Rhea" id="RHEA:17129"/>
        <dbReference type="ChEBI" id="CHEBI:15377"/>
        <dbReference type="ChEBI" id="CHEBI:15378"/>
        <dbReference type="ChEBI" id="CHEBI:29985"/>
        <dbReference type="ChEBI" id="CHEBI:30616"/>
        <dbReference type="ChEBI" id="CHEBI:43474"/>
        <dbReference type="ChEBI" id="CHEBI:58359"/>
        <dbReference type="ChEBI" id="CHEBI:147286"/>
        <dbReference type="ChEBI" id="CHEBI:147287"/>
        <dbReference type="ChEBI" id="CHEBI:456216"/>
        <dbReference type="EC" id="6.3.5.3"/>
    </reaction>
</comment>
<dbReference type="Gene3D" id="3.30.1280.10">
    <property type="entry name" value="Phosphoribosylformylglycinamidine synthase subunit PurS"/>
    <property type="match status" value="1"/>
</dbReference>
<comment type="similarity">
    <text evidence="6">Belongs to the PurS family.</text>
</comment>
<keyword evidence="4 6" id="KW-0658">Purine biosynthesis</keyword>
<dbReference type="GO" id="GO:0005737">
    <property type="term" value="C:cytoplasm"/>
    <property type="evidence" value="ECO:0007669"/>
    <property type="project" value="UniProtKB-SubCell"/>
</dbReference>
<proteinExistence type="inferred from homology"/>
<dbReference type="NCBIfam" id="TIGR00302">
    <property type="entry name" value="phosphoribosylformylglycinamidine synthase subunit PurS"/>
    <property type="match status" value="1"/>
</dbReference>
<dbReference type="GO" id="GO:0006189">
    <property type="term" value="P:'de novo' IMP biosynthetic process"/>
    <property type="evidence" value="ECO:0007669"/>
    <property type="project" value="UniProtKB-UniRule"/>
</dbReference>
<evidence type="ECO:0000256" key="4">
    <source>
        <dbReference type="ARBA" id="ARBA00022755"/>
    </source>
</evidence>
<comment type="subcellular location">
    <subcellularLocation>
        <location evidence="6">Cytoplasm</location>
    </subcellularLocation>
</comment>
<evidence type="ECO:0000256" key="3">
    <source>
        <dbReference type="ARBA" id="ARBA00022741"/>
    </source>
</evidence>
<evidence type="ECO:0000313" key="8">
    <source>
        <dbReference type="Proteomes" id="UP000516160"/>
    </source>
</evidence>
<dbReference type="SUPFAM" id="SSF82697">
    <property type="entry name" value="PurS-like"/>
    <property type="match status" value="1"/>
</dbReference>
<keyword evidence="2 6" id="KW-0436">Ligase</keyword>
<name>A0A7G9W985_ALKCA</name>
<gene>
    <name evidence="6 7" type="primary">purS</name>
    <name evidence="7" type="ORF">HYG86_10980</name>
</gene>
<protein>
    <recommendedName>
        <fullName evidence="6">Phosphoribosylformylglycinamidine synthase subunit PurS</fullName>
        <shortName evidence="6">FGAM synthase</shortName>
        <ecNumber evidence="6">6.3.5.3</ecNumber>
    </recommendedName>
    <alternativeName>
        <fullName evidence="6">Formylglycinamide ribonucleotide amidotransferase subunit III</fullName>
        <shortName evidence="6">FGAR amidotransferase III</shortName>
        <shortName evidence="6">FGAR-AT III</shortName>
    </alternativeName>
    <alternativeName>
        <fullName evidence="6">Phosphoribosylformylglycinamidine synthase subunit III</fullName>
    </alternativeName>
</protein>
<dbReference type="InterPro" id="IPR003850">
    <property type="entry name" value="PurS"/>
</dbReference>
<keyword evidence="3 6" id="KW-0547">Nucleotide-binding</keyword>
<dbReference type="KEGG" id="acae:HYG86_10980"/>
<dbReference type="GO" id="GO:0005524">
    <property type="term" value="F:ATP binding"/>
    <property type="evidence" value="ECO:0007669"/>
    <property type="project" value="UniProtKB-UniRule"/>
</dbReference>
<dbReference type="EC" id="6.3.5.3" evidence="6"/>
<keyword evidence="8" id="KW-1185">Reference proteome</keyword>
<dbReference type="EMBL" id="CP058559">
    <property type="protein sequence ID" value="QNO15247.1"/>
    <property type="molecule type" value="Genomic_DNA"/>
</dbReference>
<evidence type="ECO:0000313" key="7">
    <source>
        <dbReference type="EMBL" id="QNO15247.1"/>
    </source>
</evidence>
<comment type="subunit">
    <text evidence="6">Part of the FGAM synthase complex composed of 1 PurL, 1 PurQ and 2 PurS subunits.</text>
</comment>